<gene>
    <name evidence="3" type="ORF">CAGA_23600</name>
</gene>
<feature type="transmembrane region" description="Helical" evidence="1">
    <location>
        <begin position="344"/>
        <end position="367"/>
    </location>
</feature>
<evidence type="ECO:0000313" key="4">
    <source>
        <dbReference type="Proteomes" id="UP000297714"/>
    </source>
</evidence>
<keyword evidence="1" id="KW-1133">Transmembrane helix</keyword>
<evidence type="ECO:0000313" key="3">
    <source>
        <dbReference type="EMBL" id="TGJ75481.1"/>
    </source>
</evidence>
<proteinExistence type="predicted"/>
<dbReference type="NCBIfam" id="TIGR02675">
    <property type="entry name" value="tape_meas_nterm"/>
    <property type="match status" value="1"/>
</dbReference>
<feature type="transmembrane region" description="Helical" evidence="1">
    <location>
        <begin position="283"/>
        <end position="308"/>
    </location>
</feature>
<dbReference type="EMBL" id="SRMQ01000016">
    <property type="protein sequence ID" value="TGJ75481.1"/>
    <property type="molecule type" value="Genomic_DNA"/>
</dbReference>
<keyword evidence="1" id="KW-0812">Transmembrane</keyword>
<organism evidence="3 4">
    <name type="scientific">Caproiciproducens galactitolivorans</name>
    <dbReference type="NCBI Taxonomy" id="642589"/>
    <lineage>
        <taxon>Bacteria</taxon>
        <taxon>Bacillati</taxon>
        <taxon>Bacillota</taxon>
        <taxon>Clostridia</taxon>
        <taxon>Eubacteriales</taxon>
        <taxon>Acutalibacteraceae</taxon>
        <taxon>Caproiciproducens</taxon>
    </lineage>
</organism>
<evidence type="ECO:0000256" key="1">
    <source>
        <dbReference type="SAM" id="Phobius"/>
    </source>
</evidence>
<keyword evidence="4" id="KW-1185">Reference proteome</keyword>
<protein>
    <recommendedName>
        <fullName evidence="2">Tape measure protein N-terminal domain-containing protein</fullName>
    </recommendedName>
</protein>
<feature type="transmembrane region" description="Helical" evidence="1">
    <location>
        <begin position="387"/>
        <end position="408"/>
    </location>
</feature>
<keyword evidence="1" id="KW-0472">Membrane</keyword>
<feature type="transmembrane region" description="Helical" evidence="1">
    <location>
        <begin position="415"/>
        <end position="433"/>
    </location>
</feature>
<feature type="domain" description="Tape measure protein N-terminal" evidence="2">
    <location>
        <begin position="75"/>
        <end position="261"/>
    </location>
</feature>
<reference evidence="3 4" key="1">
    <citation type="submission" date="2019-04" db="EMBL/GenBank/DDBJ databases">
        <authorList>
            <person name="Poehlein A."/>
            <person name="Bengelsdorf F.R."/>
            <person name="Duerre P."/>
            <person name="Daniel R."/>
        </authorList>
    </citation>
    <scope>NUCLEOTIDE SEQUENCE [LARGE SCALE GENOMIC DNA]</scope>
    <source>
        <strain evidence="3 4">BS-1</strain>
    </source>
</reference>
<accession>A0A4Z0Y871</accession>
<dbReference type="InterPro" id="IPR013491">
    <property type="entry name" value="Tape_meas_N"/>
</dbReference>
<sequence length="681" mass="72768">MPSLRSIFTLQDNYSRQMDRIWNSTECATKGIAQASSAVDNVNSKFTATESSAGRLTSRLTGLAAAFLSIETLKKGMEISDTYTNISSKLSLITSNAAQLKSLQNDIFAAADRARGSYTDMADTVAKLGIIAGSQFGSNQNIVKFTETMQKMFKIGGTPVANQAGALLQLQQAIGLGKLQGQDLRILAEDAPLVETAIAKYMGKSVGEVKELGTEGKITSQVLINSILQYSSTVDQQMGKMKYTWGDYWNKIKNGAYQAFRSAFENENSVLGSQKFQNMINGIIGSFSVLASVANGVLTAVSNVGGFIAQNWSIIAPIIGGVAAIMLTVWAVTKGIALAQAAWAAITGIWELVMAGANIVLGMFTGVTFAAADAQTFFNGTLLACPLTWILLLIIAVIAVIYIVIAIINKVTGQTISATGVIVGCLNWVWTLIKNVGLQVADFAVGVWDAAQVLIHNIGIAFPNLWADLKTGFLGFVTMIFNGVKAVADAINRIPGMKMDTSGLANMINSNISKMAALQKNKGKYEDIGAAFQKGMGTFNVDWASLGNGKAYMAGYKTGRGIDTSVSNWMKNLGKLPPQKAPPYIPTPTYGGGDKDKPVKVKGTGADGSVKVNIADQDLQYLRDLAEKQYINKFSTAVLSPKLSVSFSGNVGDKDDQQKIYSTISRMLKEELATAAEGLYE</sequence>
<comment type="caution">
    <text evidence="3">The sequence shown here is derived from an EMBL/GenBank/DDBJ whole genome shotgun (WGS) entry which is preliminary data.</text>
</comment>
<dbReference type="AlphaFoldDB" id="A0A4Z0Y871"/>
<name>A0A4Z0Y871_9FIRM</name>
<evidence type="ECO:0000259" key="2">
    <source>
        <dbReference type="Pfam" id="PF20155"/>
    </source>
</evidence>
<feature type="transmembrane region" description="Helical" evidence="1">
    <location>
        <begin position="314"/>
        <end position="332"/>
    </location>
</feature>
<dbReference type="Pfam" id="PF20155">
    <property type="entry name" value="TMP_3"/>
    <property type="match status" value="1"/>
</dbReference>
<dbReference type="Proteomes" id="UP000297714">
    <property type="component" value="Unassembled WGS sequence"/>
</dbReference>
<dbReference type="RefSeq" id="WP_167875233.1">
    <property type="nucleotide sequence ID" value="NZ_SRMQ01000016.1"/>
</dbReference>